<protein>
    <submittedName>
        <fullName evidence="1">Uncharacterized protein</fullName>
    </submittedName>
</protein>
<gene>
    <name evidence="1" type="ORF">ASPFODRAFT_148272</name>
</gene>
<dbReference type="VEuPathDB" id="FungiDB:ASPFODRAFT_148272"/>
<evidence type="ECO:0000313" key="2">
    <source>
        <dbReference type="Proteomes" id="UP000184063"/>
    </source>
</evidence>
<proteinExistence type="predicted"/>
<accession>A0A1M3T073</accession>
<evidence type="ECO:0000313" key="1">
    <source>
        <dbReference type="EMBL" id="OJZ80126.1"/>
    </source>
</evidence>
<dbReference type="Proteomes" id="UP000184063">
    <property type="component" value="Unassembled WGS sequence"/>
</dbReference>
<feature type="non-terminal residue" evidence="1">
    <location>
        <position position="1"/>
    </location>
</feature>
<dbReference type="AlphaFoldDB" id="A0A1M3T073"/>
<reference evidence="2" key="1">
    <citation type="journal article" date="2017" name="Genome Biol.">
        <title>Comparative genomics reveals high biological diversity and specific adaptations in the industrially and medically important fungal genus Aspergillus.</title>
        <authorList>
            <person name="de Vries R.P."/>
            <person name="Riley R."/>
            <person name="Wiebenga A."/>
            <person name="Aguilar-Osorio G."/>
            <person name="Amillis S."/>
            <person name="Uchima C.A."/>
            <person name="Anderluh G."/>
            <person name="Asadollahi M."/>
            <person name="Askin M."/>
            <person name="Barry K."/>
            <person name="Battaglia E."/>
            <person name="Bayram O."/>
            <person name="Benocci T."/>
            <person name="Braus-Stromeyer S.A."/>
            <person name="Caldana C."/>
            <person name="Canovas D."/>
            <person name="Cerqueira G.C."/>
            <person name="Chen F."/>
            <person name="Chen W."/>
            <person name="Choi C."/>
            <person name="Clum A."/>
            <person name="Dos Santos R.A."/>
            <person name="Damasio A.R."/>
            <person name="Diallinas G."/>
            <person name="Emri T."/>
            <person name="Fekete E."/>
            <person name="Flipphi M."/>
            <person name="Freyberg S."/>
            <person name="Gallo A."/>
            <person name="Gournas C."/>
            <person name="Habgood R."/>
            <person name="Hainaut M."/>
            <person name="Harispe M.L."/>
            <person name="Henrissat B."/>
            <person name="Hilden K.S."/>
            <person name="Hope R."/>
            <person name="Hossain A."/>
            <person name="Karabika E."/>
            <person name="Karaffa L."/>
            <person name="Karanyi Z."/>
            <person name="Krasevec N."/>
            <person name="Kuo A."/>
            <person name="Kusch H."/>
            <person name="LaButti K."/>
            <person name="Lagendijk E.L."/>
            <person name="Lapidus A."/>
            <person name="Levasseur A."/>
            <person name="Lindquist E."/>
            <person name="Lipzen A."/>
            <person name="Logrieco A.F."/>
            <person name="MacCabe A."/>
            <person name="Maekelae M.R."/>
            <person name="Malavazi I."/>
            <person name="Melin P."/>
            <person name="Meyer V."/>
            <person name="Mielnichuk N."/>
            <person name="Miskei M."/>
            <person name="Molnar A.P."/>
            <person name="Mule G."/>
            <person name="Ngan C.Y."/>
            <person name="Orejas M."/>
            <person name="Orosz E."/>
            <person name="Ouedraogo J.P."/>
            <person name="Overkamp K.M."/>
            <person name="Park H.-S."/>
            <person name="Perrone G."/>
            <person name="Piumi F."/>
            <person name="Punt P.J."/>
            <person name="Ram A.F."/>
            <person name="Ramon A."/>
            <person name="Rauscher S."/>
            <person name="Record E."/>
            <person name="Riano-Pachon D.M."/>
            <person name="Robert V."/>
            <person name="Roehrig J."/>
            <person name="Ruller R."/>
            <person name="Salamov A."/>
            <person name="Salih N.S."/>
            <person name="Samson R.A."/>
            <person name="Sandor E."/>
            <person name="Sanguinetti M."/>
            <person name="Schuetze T."/>
            <person name="Sepcic K."/>
            <person name="Shelest E."/>
            <person name="Sherlock G."/>
            <person name="Sophianopoulou V."/>
            <person name="Squina F.M."/>
            <person name="Sun H."/>
            <person name="Susca A."/>
            <person name="Todd R.B."/>
            <person name="Tsang A."/>
            <person name="Unkles S.E."/>
            <person name="van de Wiele N."/>
            <person name="van Rossen-Uffink D."/>
            <person name="Oliveira J.V."/>
            <person name="Vesth T.C."/>
            <person name="Visser J."/>
            <person name="Yu J.-H."/>
            <person name="Zhou M."/>
            <person name="Andersen M.R."/>
            <person name="Archer D.B."/>
            <person name="Baker S.E."/>
            <person name="Benoit I."/>
            <person name="Brakhage A.A."/>
            <person name="Braus G.H."/>
            <person name="Fischer R."/>
            <person name="Frisvad J.C."/>
            <person name="Goldman G.H."/>
            <person name="Houbraken J."/>
            <person name="Oakley B."/>
            <person name="Pocsi I."/>
            <person name="Scazzocchio C."/>
            <person name="Seiboth B."/>
            <person name="vanKuyk P.A."/>
            <person name="Wortman J."/>
            <person name="Dyer P.S."/>
            <person name="Grigoriev I.V."/>
        </authorList>
    </citation>
    <scope>NUCLEOTIDE SEQUENCE [LARGE SCALE GENOMIC DNA]</scope>
    <source>
        <strain evidence="2">CBS 106.47</strain>
    </source>
</reference>
<organism evidence="1 2">
    <name type="scientific">Aspergillus luchuensis (strain CBS 106.47)</name>
    <dbReference type="NCBI Taxonomy" id="1137211"/>
    <lineage>
        <taxon>Eukaryota</taxon>
        <taxon>Fungi</taxon>
        <taxon>Dikarya</taxon>
        <taxon>Ascomycota</taxon>
        <taxon>Pezizomycotina</taxon>
        <taxon>Eurotiomycetes</taxon>
        <taxon>Eurotiomycetidae</taxon>
        <taxon>Eurotiales</taxon>
        <taxon>Aspergillaceae</taxon>
        <taxon>Aspergillus</taxon>
        <taxon>Aspergillus subgen. Circumdati</taxon>
    </lineage>
</organism>
<dbReference type="EMBL" id="KV878261">
    <property type="protein sequence ID" value="OJZ80126.1"/>
    <property type="molecule type" value="Genomic_DNA"/>
</dbReference>
<name>A0A1M3T073_ASPLC</name>
<sequence length="51" mass="5592">SETAPLSLFPPFQSYPHCRSNYRPHLPPGRDACSMPSVAWNLIGLHSLVSG</sequence>